<keyword evidence="6 9" id="KW-0769">Symport</keyword>
<dbReference type="STRING" id="1396821.SAMN05444515_10193"/>
<dbReference type="AlphaFoldDB" id="A0A1H7F7K8"/>
<comment type="similarity">
    <text evidence="2 9">Belongs to the alanine or glycine:cation symporter (AGCS) (TC 2.A.25) family.</text>
</comment>
<dbReference type="Proteomes" id="UP000199256">
    <property type="component" value="Unassembled WGS sequence"/>
</dbReference>
<keyword evidence="11" id="KW-1185">Reference proteome</keyword>
<dbReference type="OrthoDB" id="9806926at2"/>
<dbReference type="GO" id="GO:0005886">
    <property type="term" value="C:plasma membrane"/>
    <property type="evidence" value="ECO:0007669"/>
    <property type="project" value="UniProtKB-SubCell"/>
</dbReference>
<feature type="transmembrane region" description="Helical" evidence="9">
    <location>
        <begin position="20"/>
        <end position="48"/>
    </location>
</feature>
<evidence type="ECO:0000256" key="9">
    <source>
        <dbReference type="RuleBase" id="RU363064"/>
    </source>
</evidence>
<evidence type="ECO:0000313" key="10">
    <source>
        <dbReference type="EMBL" id="SEK20332.1"/>
    </source>
</evidence>
<feature type="transmembrane region" description="Helical" evidence="9">
    <location>
        <begin position="395"/>
        <end position="413"/>
    </location>
</feature>
<feature type="transmembrane region" description="Helical" evidence="9">
    <location>
        <begin position="419"/>
        <end position="439"/>
    </location>
</feature>
<dbReference type="FunFam" id="1.20.1740.10:FF:000004">
    <property type="entry name" value="Sodium:alanine symporter family protein"/>
    <property type="match status" value="1"/>
</dbReference>
<dbReference type="PANTHER" id="PTHR30330:SF3">
    <property type="entry name" value="TRANSCRIPTIONAL REGULATOR, LRP FAMILY"/>
    <property type="match status" value="1"/>
</dbReference>
<accession>A0A1H7F7K8</accession>
<dbReference type="GO" id="GO:0005283">
    <property type="term" value="F:amino acid:sodium symporter activity"/>
    <property type="evidence" value="ECO:0007669"/>
    <property type="project" value="InterPro"/>
</dbReference>
<evidence type="ECO:0000256" key="8">
    <source>
        <dbReference type="ARBA" id="ARBA00023136"/>
    </source>
</evidence>
<feature type="transmembrane region" description="Helical" evidence="9">
    <location>
        <begin position="244"/>
        <end position="271"/>
    </location>
</feature>
<proteinExistence type="inferred from homology"/>
<keyword evidence="3 9" id="KW-0813">Transport</keyword>
<dbReference type="Gene3D" id="1.20.1740.10">
    <property type="entry name" value="Amino acid/polyamine transporter I"/>
    <property type="match status" value="1"/>
</dbReference>
<feature type="transmembrane region" description="Helical" evidence="9">
    <location>
        <begin position="100"/>
        <end position="117"/>
    </location>
</feature>
<feature type="transmembrane region" description="Helical" evidence="9">
    <location>
        <begin position="311"/>
        <end position="333"/>
    </location>
</feature>
<organism evidence="10 11">
    <name type="scientific">Ectothiorhodospira marina</name>
    <dbReference type="NCBI Taxonomy" id="1396821"/>
    <lineage>
        <taxon>Bacteria</taxon>
        <taxon>Pseudomonadati</taxon>
        <taxon>Pseudomonadota</taxon>
        <taxon>Gammaproteobacteria</taxon>
        <taxon>Chromatiales</taxon>
        <taxon>Ectothiorhodospiraceae</taxon>
        <taxon>Ectothiorhodospira</taxon>
    </lineage>
</organism>
<reference evidence="11" key="1">
    <citation type="submission" date="2016-10" db="EMBL/GenBank/DDBJ databases">
        <authorList>
            <person name="Varghese N."/>
            <person name="Submissions S."/>
        </authorList>
    </citation>
    <scope>NUCLEOTIDE SEQUENCE [LARGE SCALE GENOMIC DNA]</scope>
    <source>
        <strain evidence="11">DSM 241</strain>
    </source>
</reference>
<evidence type="ECO:0000313" key="11">
    <source>
        <dbReference type="Proteomes" id="UP000199256"/>
    </source>
</evidence>
<dbReference type="PROSITE" id="PS00873">
    <property type="entry name" value="NA_ALANINE_SYMP"/>
    <property type="match status" value="1"/>
</dbReference>
<feature type="transmembrane region" description="Helical" evidence="9">
    <location>
        <begin position="187"/>
        <end position="206"/>
    </location>
</feature>
<sequence length="467" mass="49877">MMQGLLAVNDWVNGIVWGPPFMILLVGTGLYLTIRLGFFQFTHLRFAWQRTFGTLFRRDQQVEKGAITPFQAVTSAMAATIGVGNIAGVATAIALGGPGAVFWMWIVALVGMATKLAEATLGLKYRQVDSDGRVSGGVFYYIEYGLGRKWKWLALVYAFLAGLAAFGIGNMVQANTMAHALETSMGVPNWATGLVVMFLVGLVTLGGIKRIAVTAERIVPTMALVYIIGAVGILVSFYDQIPGAFAQIFNGAFTPTSAIGGFAGATVAGAIRYGIARGIFSNEAGLGSASIVHAQARNKPYAQGLWGMWEVFVDTLVVCTMTALVILVTGVIQTGQTGAELTSSAFSTGLPGLGGWIVLLSIVLFSYTTMLTWNFYGEKSWEYAFGKRVVLPYRIIFVCFLFLGAIGGLTTVWDVSDTLNGLMAAPNLLALVLLAGVLVKEKVQYLKEEREKAMAARKGSGDSQDGG</sequence>
<feature type="transmembrane region" description="Helical" evidence="9">
    <location>
        <begin position="69"/>
        <end position="94"/>
    </location>
</feature>
<protein>
    <submittedName>
        <fullName evidence="10">Alanine or glycine:cation symporter, AGCS family</fullName>
    </submittedName>
</protein>
<evidence type="ECO:0000256" key="2">
    <source>
        <dbReference type="ARBA" id="ARBA00009261"/>
    </source>
</evidence>
<feature type="transmembrane region" description="Helical" evidence="9">
    <location>
        <begin position="152"/>
        <end position="172"/>
    </location>
</feature>
<evidence type="ECO:0000256" key="5">
    <source>
        <dbReference type="ARBA" id="ARBA00022692"/>
    </source>
</evidence>
<dbReference type="Pfam" id="PF01235">
    <property type="entry name" value="Na_Ala_symp"/>
    <property type="match status" value="1"/>
</dbReference>
<feature type="transmembrane region" description="Helical" evidence="9">
    <location>
        <begin position="353"/>
        <end position="375"/>
    </location>
</feature>
<keyword evidence="5 9" id="KW-0812">Transmembrane</keyword>
<keyword evidence="8 9" id="KW-0472">Membrane</keyword>
<feature type="transmembrane region" description="Helical" evidence="9">
    <location>
        <begin position="218"/>
        <end position="238"/>
    </location>
</feature>
<evidence type="ECO:0000256" key="7">
    <source>
        <dbReference type="ARBA" id="ARBA00022989"/>
    </source>
</evidence>
<dbReference type="EMBL" id="FOAA01000001">
    <property type="protein sequence ID" value="SEK20332.1"/>
    <property type="molecule type" value="Genomic_DNA"/>
</dbReference>
<evidence type="ECO:0000256" key="4">
    <source>
        <dbReference type="ARBA" id="ARBA00022475"/>
    </source>
</evidence>
<dbReference type="NCBIfam" id="TIGR00835">
    <property type="entry name" value="agcS"/>
    <property type="match status" value="1"/>
</dbReference>
<evidence type="ECO:0000256" key="6">
    <source>
        <dbReference type="ARBA" id="ARBA00022847"/>
    </source>
</evidence>
<keyword evidence="9" id="KW-0997">Cell inner membrane</keyword>
<dbReference type="InterPro" id="IPR001463">
    <property type="entry name" value="Na/Ala_symport"/>
</dbReference>
<dbReference type="PANTHER" id="PTHR30330">
    <property type="entry name" value="AGSS FAMILY TRANSPORTER, SODIUM-ALANINE"/>
    <property type="match status" value="1"/>
</dbReference>
<keyword evidence="7 9" id="KW-1133">Transmembrane helix</keyword>
<gene>
    <name evidence="10" type="ORF">SAMN05444515_10193</name>
</gene>
<keyword evidence="4" id="KW-1003">Cell membrane</keyword>
<evidence type="ECO:0000256" key="3">
    <source>
        <dbReference type="ARBA" id="ARBA00022448"/>
    </source>
</evidence>
<name>A0A1H7F7K8_9GAMM</name>
<dbReference type="PRINTS" id="PR00175">
    <property type="entry name" value="NAALASMPORT"/>
</dbReference>
<comment type="subcellular location">
    <subcellularLocation>
        <location evidence="9">Cell inner membrane</location>
        <topology evidence="9">Multi-pass membrane protein</topology>
    </subcellularLocation>
    <subcellularLocation>
        <location evidence="1">Cell membrane</location>
        <topology evidence="1">Multi-pass membrane protein</topology>
    </subcellularLocation>
</comment>
<evidence type="ECO:0000256" key="1">
    <source>
        <dbReference type="ARBA" id="ARBA00004651"/>
    </source>
</evidence>